<dbReference type="SUPFAM" id="SSF52402">
    <property type="entry name" value="Adenine nucleotide alpha hydrolases-like"/>
    <property type="match status" value="1"/>
</dbReference>
<keyword evidence="12" id="KW-1185">Reference proteome</keyword>
<feature type="transmembrane region" description="Helical" evidence="8">
    <location>
        <begin position="155"/>
        <end position="177"/>
    </location>
</feature>
<dbReference type="GO" id="GO:0015297">
    <property type="term" value="F:antiporter activity"/>
    <property type="evidence" value="ECO:0007669"/>
    <property type="project" value="UniProtKB-KW"/>
</dbReference>
<feature type="domain" description="Cation/H+ exchanger transmembrane" evidence="10">
    <location>
        <begin position="24"/>
        <end position="396"/>
    </location>
</feature>
<proteinExistence type="predicted"/>
<evidence type="ECO:0000256" key="8">
    <source>
        <dbReference type="SAM" id="Phobius"/>
    </source>
</evidence>
<dbReference type="Pfam" id="PF00582">
    <property type="entry name" value="Usp"/>
    <property type="match status" value="1"/>
</dbReference>
<comment type="subcellular location">
    <subcellularLocation>
        <location evidence="1">Membrane</location>
        <topology evidence="1">Multi-pass membrane protein</topology>
    </subcellularLocation>
</comment>
<reference evidence="12" key="1">
    <citation type="submission" date="2016-04" db="EMBL/GenBank/DDBJ databases">
        <title>Draft genome sequence of Paludibacter jiangxiensis strain NM7.</title>
        <authorList>
            <person name="Qiu Y."/>
            <person name="Matsuura N."/>
            <person name="Ohashi A."/>
            <person name="Tourlousse M.D."/>
            <person name="Sekiguchi Y."/>
        </authorList>
    </citation>
    <scope>NUCLEOTIDE SEQUENCE [LARGE SCALE GENOMIC DNA]</scope>
    <source>
        <strain evidence="12">NM7</strain>
    </source>
</reference>
<dbReference type="OrthoDB" id="9793589at2"/>
<feature type="transmembrane region" description="Helical" evidence="8">
    <location>
        <begin position="15"/>
        <end position="33"/>
    </location>
</feature>
<dbReference type="AlphaFoldDB" id="A0A170YMZ3"/>
<feature type="transmembrane region" description="Helical" evidence="8">
    <location>
        <begin position="336"/>
        <end position="357"/>
    </location>
</feature>
<dbReference type="CDD" id="cd00293">
    <property type="entry name" value="USP-like"/>
    <property type="match status" value="1"/>
</dbReference>
<feature type="transmembrane region" description="Helical" evidence="8">
    <location>
        <begin position="96"/>
        <end position="118"/>
    </location>
</feature>
<name>A0A170YMZ3_9BACT</name>
<feature type="transmembrane region" description="Helical" evidence="8">
    <location>
        <begin position="303"/>
        <end position="324"/>
    </location>
</feature>
<protein>
    <submittedName>
        <fullName evidence="11">Kef-type K+ transport system</fullName>
    </submittedName>
</protein>
<dbReference type="RefSeq" id="WP_068701705.1">
    <property type="nucleotide sequence ID" value="NZ_BDCR01000001.1"/>
</dbReference>
<evidence type="ECO:0000256" key="4">
    <source>
        <dbReference type="ARBA" id="ARBA00022692"/>
    </source>
</evidence>
<sequence>MTLSDITIQLPLENSTLIFGVVLLVILFSPLLLHRLRIPYIVGLIFAGILLGPKAFNILANDESFHLFGNVGILYILFLAGIDMDMNDFRRNRVKGMIFGLFTFSIPILIGTFTSLYILHFSLMTSLLLAAMYSSQTLVAYPITGRYGVSQNRAVNITVGGTILTDTLMLMLLAIIAGMCKGTLTNWFMVLWAIKIVCFGLIVMFVFPVIARAFMKRFEDNILQFIFVLAMVFLGAFLAQLAGLEGVLGSFMVGISLNRLVPKVSPLKHRLEFVGNALFIPFFLIGVGMMIDYRVLFSGYEALLVAGVMAVVAITSKWLAATFTRLTCRLTKDEGLMVFGLSNAHAVATLAAVMVGYNIILGQNPDGTPVRLLNDHVLNGTIIMILLSCIISSFVTEKAARRLALAGQTGDKSDKETRERILIPVSNPETIDRLMELAVMMKTAPLKQPLYVLAVVDDIVNESRGTGEKLLERAAKVAASTDNTIEQLVRYDVNAASGIIHTVKEHNISDVIIGLHRKTKLTESVLGQMADSLQKSMSRSIYVYKPVQPLGTTSQIVTFIPEKAELELGFQRSYEHIYHIAKQADASLIFYVNSDTEEKLKLFAGLHKHKVPTFYRKMEGWHEIESCIKQVRSNDLVIFIAGRKSTISYNALFEELFASVSNAVINNSQLVIYPEQFGFQSETDERFSVLHNPSPVFEELKKPRKWLDILTKK</sequence>
<keyword evidence="7 8" id="KW-0472">Membrane</keyword>
<gene>
    <name evidence="11" type="ORF">PJIAN_1511</name>
</gene>
<evidence type="ECO:0000313" key="12">
    <source>
        <dbReference type="Proteomes" id="UP000076586"/>
    </source>
</evidence>
<dbReference type="Proteomes" id="UP000076586">
    <property type="component" value="Unassembled WGS sequence"/>
</dbReference>
<feature type="transmembrane region" description="Helical" evidence="8">
    <location>
        <begin position="65"/>
        <end position="84"/>
    </location>
</feature>
<feature type="transmembrane region" description="Helical" evidence="8">
    <location>
        <begin position="222"/>
        <end position="238"/>
    </location>
</feature>
<accession>A0A170YMZ3</accession>
<keyword evidence="2" id="KW-0813">Transport</keyword>
<evidence type="ECO:0000259" key="10">
    <source>
        <dbReference type="Pfam" id="PF00999"/>
    </source>
</evidence>
<dbReference type="InterPro" id="IPR038770">
    <property type="entry name" value="Na+/solute_symporter_sf"/>
</dbReference>
<evidence type="ECO:0000256" key="7">
    <source>
        <dbReference type="ARBA" id="ARBA00023136"/>
    </source>
</evidence>
<keyword evidence="3" id="KW-0050">Antiport</keyword>
<dbReference type="PANTHER" id="PTHR43562:SF4">
    <property type="entry name" value="NA(+)_H(+) ANTIPORTER NHAS5"/>
    <property type="match status" value="1"/>
</dbReference>
<dbReference type="PANTHER" id="PTHR43562">
    <property type="entry name" value="NAPA-TYPE SODIUM/HYDROGEN ANTIPORTER"/>
    <property type="match status" value="1"/>
</dbReference>
<feature type="transmembrane region" description="Helical" evidence="8">
    <location>
        <begin position="377"/>
        <end position="395"/>
    </location>
</feature>
<dbReference type="GO" id="GO:1902600">
    <property type="term" value="P:proton transmembrane transport"/>
    <property type="evidence" value="ECO:0007669"/>
    <property type="project" value="InterPro"/>
</dbReference>
<dbReference type="InterPro" id="IPR006016">
    <property type="entry name" value="UspA"/>
</dbReference>
<dbReference type="GO" id="GO:0016020">
    <property type="term" value="C:membrane"/>
    <property type="evidence" value="ECO:0007669"/>
    <property type="project" value="UniProtKB-SubCell"/>
</dbReference>
<dbReference type="Gene3D" id="1.20.1530.20">
    <property type="match status" value="1"/>
</dbReference>
<keyword evidence="6" id="KW-0406">Ion transport</keyword>
<feature type="transmembrane region" description="Helical" evidence="8">
    <location>
        <begin position="40"/>
        <end position="59"/>
    </location>
</feature>
<evidence type="ECO:0000256" key="1">
    <source>
        <dbReference type="ARBA" id="ARBA00004141"/>
    </source>
</evidence>
<dbReference type="STRING" id="681398.PJIAN_1511"/>
<feature type="transmembrane region" description="Helical" evidence="8">
    <location>
        <begin position="273"/>
        <end position="291"/>
    </location>
</feature>
<dbReference type="EMBL" id="BDCR01000001">
    <property type="protein sequence ID" value="GAT61923.1"/>
    <property type="molecule type" value="Genomic_DNA"/>
</dbReference>
<feature type="transmembrane region" description="Helical" evidence="8">
    <location>
        <begin position="189"/>
        <end position="210"/>
    </location>
</feature>
<feature type="domain" description="UspA" evidence="9">
    <location>
        <begin position="419"/>
        <end position="543"/>
    </location>
</feature>
<evidence type="ECO:0000259" key="9">
    <source>
        <dbReference type="Pfam" id="PF00582"/>
    </source>
</evidence>
<dbReference type="Gene3D" id="3.40.50.620">
    <property type="entry name" value="HUPs"/>
    <property type="match status" value="1"/>
</dbReference>
<evidence type="ECO:0000256" key="5">
    <source>
        <dbReference type="ARBA" id="ARBA00022989"/>
    </source>
</evidence>
<keyword evidence="5 8" id="KW-1133">Transmembrane helix</keyword>
<evidence type="ECO:0000256" key="3">
    <source>
        <dbReference type="ARBA" id="ARBA00022449"/>
    </source>
</evidence>
<evidence type="ECO:0000256" key="2">
    <source>
        <dbReference type="ARBA" id="ARBA00022448"/>
    </source>
</evidence>
<organism evidence="11 12">
    <name type="scientific">Paludibacter jiangxiensis</name>
    <dbReference type="NCBI Taxonomy" id="681398"/>
    <lineage>
        <taxon>Bacteria</taxon>
        <taxon>Pseudomonadati</taxon>
        <taxon>Bacteroidota</taxon>
        <taxon>Bacteroidia</taxon>
        <taxon>Bacteroidales</taxon>
        <taxon>Paludibacteraceae</taxon>
        <taxon>Paludibacter</taxon>
    </lineage>
</organism>
<evidence type="ECO:0000313" key="11">
    <source>
        <dbReference type="EMBL" id="GAT61923.1"/>
    </source>
</evidence>
<feature type="transmembrane region" description="Helical" evidence="8">
    <location>
        <begin position="124"/>
        <end position="143"/>
    </location>
</feature>
<dbReference type="InterPro" id="IPR014729">
    <property type="entry name" value="Rossmann-like_a/b/a_fold"/>
</dbReference>
<reference evidence="12" key="2">
    <citation type="journal article" date="2017" name="Genome Announc.">
        <title>Draft genome sequence of Paludibacter jiangxiensis NM7(T), a propionate-producing fermentative bacterium.</title>
        <authorList>
            <person name="Qiu Y.-L."/>
            <person name="Tourlousse D.M."/>
            <person name="Matsuura N."/>
            <person name="Ohashi A."/>
            <person name="Sekiguchi Y."/>
        </authorList>
    </citation>
    <scope>NUCLEOTIDE SEQUENCE [LARGE SCALE GENOMIC DNA]</scope>
    <source>
        <strain evidence="12">NM7</strain>
    </source>
</reference>
<dbReference type="Pfam" id="PF00999">
    <property type="entry name" value="Na_H_Exchanger"/>
    <property type="match status" value="1"/>
</dbReference>
<dbReference type="InterPro" id="IPR006153">
    <property type="entry name" value="Cation/H_exchanger_TM"/>
</dbReference>
<keyword evidence="4 8" id="KW-0812">Transmembrane</keyword>
<evidence type="ECO:0000256" key="6">
    <source>
        <dbReference type="ARBA" id="ARBA00023065"/>
    </source>
</evidence>
<comment type="caution">
    <text evidence="11">The sequence shown here is derived from an EMBL/GenBank/DDBJ whole genome shotgun (WGS) entry which is preliminary data.</text>
</comment>